<dbReference type="Gene3D" id="3.40.630.30">
    <property type="match status" value="1"/>
</dbReference>
<comment type="caution">
    <text evidence="2">The sequence shown here is derived from an EMBL/GenBank/DDBJ whole genome shotgun (WGS) entry which is preliminary data.</text>
</comment>
<keyword evidence="2" id="KW-0012">Acyltransferase</keyword>
<dbReference type="Pfam" id="PF13420">
    <property type="entry name" value="Acetyltransf_4"/>
    <property type="match status" value="1"/>
</dbReference>
<dbReference type="InterPro" id="IPR016181">
    <property type="entry name" value="Acyl_CoA_acyltransferase"/>
</dbReference>
<keyword evidence="2" id="KW-0808">Transferase</keyword>
<dbReference type="EC" id="2.3.1.202" evidence="2"/>
<accession>A0ABU9LN82</accession>
<dbReference type="RefSeq" id="WP_342303173.1">
    <property type="nucleotide sequence ID" value="NZ_JBCEWA010000012.1"/>
</dbReference>
<sequence>MLDINKSRLEDLSESTKTTVLKWRNQHHIRSMMFNQNKITVREHEQWFENLKNNQNQIVKVFYYDEIPMGVVTFTKIKNTLLYEWGFYIGNIEAPKGLGTLLGVCALDYYFTSMNKHKLVGEVLAYNQKSIAFHKKLGFQQEGILRQHYSVNEKLHDVHLFGILKEEWFEIRPYFNK</sequence>
<dbReference type="NCBIfam" id="TIGR03585">
    <property type="entry name" value="PseH"/>
    <property type="match status" value="1"/>
</dbReference>
<evidence type="ECO:0000259" key="1">
    <source>
        <dbReference type="PROSITE" id="PS51186"/>
    </source>
</evidence>
<protein>
    <submittedName>
        <fullName evidence="2">UDP-4-amino-4, 6-dideoxy-N-acetyl-beta-L-altrosamine N-acetyltransferase</fullName>
        <ecNumber evidence="2">2.3.1.202</ecNumber>
    </submittedName>
</protein>
<dbReference type="PROSITE" id="PS51186">
    <property type="entry name" value="GNAT"/>
    <property type="match status" value="1"/>
</dbReference>
<organism evidence="2 3">
    <name type="scientific">Kurthia gibsonii</name>
    <dbReference type="NCBI Taxonomy" id="33946"/>
    <lineage>
        <taxon>Bacteria</taxon>
        <taxon>Bacillati</taxon>
        <taxon>Bacillota</taxon>
        <taxon>Bacilli</taxon>
        <taxon>Bacillales</taxon>
        <taxon>Caryophanaceae</taxon>
        <taxon>Kurthia</taxon>
    </lineage>
</organism>
<feature type="domain" description="N-acetyltransferase" evidence="1">
    <location>
        <begin position="7"/>
        <end position="157"/>
    </location>
</feature>
<dbReference type="PANTHER" id="PTHR43415">
    <property type="entry name" value="SPERMIDINE N(1)-ACETYLTRANSFERASE"/>
    <property type="match status" value="1"/>
</dbReference>
<evidence type="ECO:0000313" key="2">
    <source>
        <dbReference type="EMBL" id="MEL5989442.1"/>
    </source>
</evidence>
<dbReference type="InterPro" id="IPR020036">
    <property type="entry name" value="PseH"/>
</dbReference>
<keyword evidence="3" id="KW-1185">Reference proteome</keyword>
<dbReference type="Proteomes" id="UP001398420">
    <property type="component" value="Unassembled WGS sequence"/>
</dbReference>
<dbReference type="GO" id="GO:0016746">
    <property type="term" value="F:acyltransferase activity"/>
    <property type="evidence" value="ECO:0007669"/>
    <property type="project" value="UniProtKB-KW"/>
</dbReference>
<name>A0ABU9LN82_9BACL</name>
<evidence type="ECO:0000313" key="3">
    <source>
        <dbReference type="Proteomes" id="UP001398420"/>
    </source>
</evidence>
<proteinExistence type="predicted"/>
<dbReference type="InterPro" id="IPR000182">
    <property type="entry name" value="GNAT_dom"/>
</dbReference>
<dbReference type="EMBL" id="JBCEWA010000012">
    <property type="protein sequence ID" value="MEL5989442.1"/>
    <property type="molecule type" value="Genomic_DNA"/>
</dbReference>
<gene>
    <name evidence="2" type="primary">pseH</name>
    <name evidence="2" type="ORF">AAF454_13595</name>
</gene>
<reference evidence="2 3" key="1">
    <citation type="submission" date="2024-04" db="EMBL/GenBank/DDBJ databases">
        <authorList>
            <person name="Wu Y.S."/>
            <person name="Zhang L."/>
        </authorList>
    </citation>
    <scope>NUCLEOTIDE SEQUENCE [LARGE SCALE GENOMIC DNA]</scope>
    <source>
        <strain evidence="2 3">KG-01</strain>
    </source>
</reference>
<dbReference type="SUPFAM" id="SSF55729">
    <property type="entry name" value="Acyl-CoA N-acyltransferases (Nat)"/>
    <property type="match status" value="1"/>
</dbReference>
<dbReference type="PANTHER" id="PTHR43415:SF3">
    <property type="entry name" value="GNAT-FAMILY ACETYLTRANSFERASE"/>
    <property type="match status" value="1"/>
</dbReference>